<dbReference type="InterPro" id="IPR027417">
    <property type="entry name" value="P-loop_NTPase"/>
</dbReference>
<evidence type="ECO:0000256" key="3">
    <source>
        <dbReference type="HAMAP-Rule" id="MF_00376"/>
    </source>
</evidence>
<keyword evidence="3" id="KW-0173">Coenzyme A biosynthesis</keyword>
<gene>
    <name evidence="3" type="primary">coaE</name>
    <name evidence="5" type="ORF">A2024_12380</name>
</gene>
<accession>A0A1F5RBI7</accession>
<comment type="subcellular location">
    <subcellularLocation>
        <location evidence="3">Cytoplasm</location>
    </subcellularLocation>
</comment>
<sequence>MKNNKKQVIVIGLTGGAGSGKSTVAKVFQRQGACIIDADKLGHQMLDKKSPCFAKVIKAFGPGILLGKNSIDRGRLAEMVFSDPVKLRRLNRIAHPALLREIDKNILLCREKYSARPIVIDAALIVQWGLEKKLDRLVMVDSPKKLRLFRVMDRGVPKDRALRILASQMPVSQIKKKADIVIPNNGTIVQLKEKAALAWRRLAEENVILK</sequence>
<dbReference type="PRINTS" id="PR00988">
    <property type="entry name" value="URIDINKINASE"/>
</dbReference>
<dbReference type="PANTHER" id="PTHR10695:SF46">
    <property type="entry name" value="BIFUNCTIONAL COENZYME A SYNTHASE-RELATED"/>
    <property type="match status" value="1"/>
</dbReference>
<dbReference type="PROSITE" id="PS51219">
    <property type="entry name" value="DPCK"/>
    <property type="match status" value="1"/>
</dbReference>
<keyword evidence="3" id="KW-0963">Cytoplasm</keyword>
<dbReference type="EC" id="2.7.1.24" evidence="3 4"/>
<dbReference type="Gene3D" id="3.40.50.300">
    <property type="entry name" value="P-loop containing nucleotide triphosphate hydrolases"/>
    <property type="match status" value="1"/>
</dbReference>
<dbReference type="InterPro" id="IPR001977">
    <property type="entry name" value="Depp_CoAkinase"/>
</dbReference>
<dbReference type="GO" id="GO:0005737">
    <property type="term" value="C:cytoplasm"/>
    <property type="evidence" value="ECO:0007669"/>
    <property type="project" value="UniProtKB-SubCell"/>
</dbReference>
<organism evidence="5 6">
    <name type="scientific">Candidatus Edwardsbacteria bacterium GWF2_54_11</name>
    <dbReference type="NCBI Taxonomy" id="1817851"/>
    <lineage>
        <taxon>Bacteria</taxon>
        <taxon>Candidatus Edwardsiibacteriota</taxon>
    </lineage>
</organism>
<dbReference type="AlphaFoldDB" id="A0A1F5RBI7"/>
<protein>
    <recommendedName>
        <fullName evidence="3 4">Dephospho-CoA kinase</fullName>
        <ecNumber evidence="3 4">2.7.1.24</ecNumber>
    </recommendedName>
    <alternativeName>
        <fullName evidence="3">Dephosphocoenzyme A kinase</fullName>
    </alternativeName>
</protein>
<proteinExistence type="inferred from homology"/>
<evidence type="ECO:0000256" key="1">
    <source>
        <dbReference type="ARBA" id="ARBA00022741"/>
    </source>
</evidence>
<keyword evidence="3" id="KW-0808">Transferase</keyword>
<dbReference type="PANTHER" id="PTHR10695">
    <property type="entry name" value="DEPHOSPHO-COA KINASE-RELATED"/>
    <property type="match status" value="1"/>
</dbReference>
<dbReference type="Pfam" id="PF01121">
    <property type="entry name" value="CoaE"/>
    <property type="match status" value="1"/>
</dbReference>
<dbReference type="CDD" id="cd02022">
    <property type="entry name" value="DPCK"/>
    <property type="match status" value="1"/>
</dbReference>
<comment type="function">
    <text evidence="3">Catalyzes the phosphorylation of the 3'-hydroxyl group of dephosphocoenzyme A to form coenzyme A.</text>
</comment>
<comment type="caution">
    <text evidence="5">The sequence shown here is derived from an EMBL/GenBank/DDBJ whole genome shotgun (WGS) entry which is preliminary data.</text>
</comment>
<dbReference type="Proteomes" id="UP000177230">
    <property type="component" value="Unassembled WGS sequence"/>
</dbReference>
<evidence type="ECO:0000313" key="5">
    <source>
        <dbReference type="EMBL" id="OGF11808.1"/>
    </source>
</evidence>
<dbReference type="UniPathway" id="UPA00241">
    <property type="reaction ID" value="UER00356"/>
</dbReference>
<keyword evidence="3 5" id="KW-0418">Kinase</keyword>
<feature type="binding site" evidence="3">
    <location>
        <begin position="18"/>
        <end position="23"/>
    </location>
    <ligand>
        <name>ATP</name>
        <dbReference type="ChEBI" id="CHEBI:30616"/>
    </ligand>
</feature>
<comment type="pathway">
    <text evidence="3">Cofactor biosynthesis; coenzyme A biosynthesis; CoA from (R)-pantothenate: step 5/5.</text>
</comment>
<comment type="similarity">
    <text evidence="3">Belongs to the CoaE family.</text>
</comment>
<dbReference type="GO" id="GO:0015937">
    <property type="term" value="P:coenzyme A biosynthetic process"/>
    <property type="evidence" value="ECO:0007669"/>
    <property type="project" value="UniProtKB-UniRule"/>
</dbReference>
<dbReference type="GO" id="GO:0004140">
    <property type="term" value="F:dephospho-CoA kinase activity"/>
    <property type="evidence" value="ECO:0007669"/>
    <property type="project" value="UniProtKB-UniRule"/>
</dbReference>
<evidence type="ECO:0000256" key="4">
    <source>
        <dbReference type="NCBIfam" id="TIGR00152"/>
    </source>
</evidence>
<dbReference type="SUPFAM" id="SSF52540">
    <property type="entry name" value="P-loop containing nucleoside triphosphate hydrolases"/>
    <property type="match status" value="1"/>
</dbReference>
<evidence type="ECO:0000313" key="6">
    <source>
        <dbReference type="Proteomes" id="UP000177230"/>
    </source>
</evidence>
<evidence type="ECO:0000256" key="2">
    <source>
        <dbReference type="ARBA" id="ARBA00022840"/>
    </source>
</evidence>
<reference evidence="5 6" key="1">
    <citation type="journal article" date="2016" name="Nat. Commun.">
        <title>Thousands of microbial genomes shed light on interconnected biogeochemical processes in an aquifer system.</title>
        <authorList>
            <person name="Anantharaman K."/>
            <person name="Brown C.T."/>
            <person name="Hug L.A."/>
            <person name="Sharon I."/>
            <person name="Castelle C.J."/>
            <person name="Probst A.J."/>
            <person name="Thomas B.C."/>
            <person name="Singh A."/>
            <person name="Wilkins M.J."/>
            <person name="Karaoz U."/>
            <person name="Brodie E.L."/>
            <person name="Williams K.H."/>
            <person name="Hubbard S.S."/>
            <person name="Banfield J.F."/>
        </authorList>
    </citation>
    <scope>NUCLEOTIDE SEQUENCE [LARGE SCALE GENOMIC DNA]</scope>
</reference>
<name>A0A1F5RBI7_9BACT</name>
<keyword evidence="1 3" id="KW-0547">Nucleotide-binding</keyword>
<dbReference type="HAMAP" id="MF_00376">
    <property type="entry name" value="Dephospho_CoA_kinase"/>
    <property type="match status" value="1"/>
</dbReference>
<keyword evidence="2 3" id="KW-0067">ATP-binding</keyword>
<dbReference type="EMBL" id="MFFM01000035">
    <property type="protein sequence ID" value="OGF11808.1"/>
    <property type="molecule type" value="Genomic_DNA"/>
</dbReference>
<dbReference type="NCBIfam" id="TIGR00152">
    <property type="entry name" value="dephospho-CoA kinase"/>
    <property type="match status" value="1"/>
</dbReference>
<comment type="catalytic activity">
    <reaction evidence="3">
        <text>3'-dephospho-CoA + ATP = ADP + CoA + H(+)</text>
        <dbReference type="Rhea" id="RHEA:18245"/>
        <dbReference type="ChEBI" id="CHEBI:15378"/>
        <dbReference type="ChEBI" id="CHEBI:30616"/>
        <dbReference type="ChEBI" id="CHEBI:57287"/>
        <dbReference type="ChEBI" id="CHEBI:57328"/>
        <dbReference type="ChEBI" id="CHEBI:456216"/>
        <dbReference type="EC" id="2.7.1.24"/>
    </reaction>
</comment>
<dbReference type="GO" id="GO:0005524">
    <property type="term" value="F:ATP binding"/>
    <property type="evidence" value="ECO:0007669"/>
    <property type="project" value="UniProtKB-UniRule"/>
</dbReference>